<gene>
    <name evidence="1" type="ORF">BDN72DRAFT_858303</name>
</gene>
<evidence type="ECO:0000313" key="1">
    <source>
        <dbReference type="EMBL" id="TFK68594.1"/>
    </source>
</evidence>
<proteinExistence type="predicted"/>
<keyword evidence="2" id="KW-1185">Reference proteome</keyword>
<reference evidence="1 2" key="1">
    <citation type="journal article" date="2019" name="Nat. Ecol. Evol.">
        <title>Megaphylogeny resolves global patterns of mushroom evolution.</title>
        <authorList>
            <person name="Varga T."/>
            <person name="Krizsan K."/>
            <person name="Foldi C."/>
            <person name="Dima B."/>
            <person name="Sanchez-Garcia M."/>
            <person name="Sanchez-Ramirez S."/>
            <person name="Szollosi G.J."/>
            <person name="Szarkandi J.G."/>
            <person name="Papp V."/>
            <person name="Albert L."/>
            <person name="Andreopoulos W."/>
            <person name="Angelini C."/>
            <person name="Antonin V."/>
            <person name="Barry K.W."/>
            <person name="Bougher N.L."/>
            <person name="Buchanan P."/>
            <person name="Buyck B."/>
            <person name="Bense V."/>
            <person name="Catcheside P."/>
            <person name="Chovatia M."/>
            <person name="Cooper J."/>
            <person name="Damon W."/>
            <person name="Desjardin D."/>
            <person name="Finy P."/>
            <person name="Geml J."/>
            <person name="Haridas S."/>
            <person name="Hughes K."/>
            <person name="Justo A."/>
            <person name="Karasinski D."/>
            <person name="Kautmanova I."/>
            <person name="Kiss B."/>
            <person name="Kocsube S."/>
            <person name="Kotiranta H."/>
            <person name="LaButti K.M."/>
            <person name="Lechner B.E."/>
            <person name="Liimatainen K."/>
            <person name="Lipzen A."/>
            <person name="Lukacs Z."/>
            <person name="Mihaltcheva S."/>
            <person name="Morgado L.N."/>
            <person name="Niskanen T."/>
            <person name="Noordeloos M.E."/>
            <person name="Ohm R.A."/>
            <person name="Ortiz-Santana B."/>
            <person name="Ovrebo C."/>
            <person name="Racz N."/>
            <person name="Riley R."/>
            <person name="Savchenko A."/>
            <person name="Shiryaev A."/>
            <person name="Soop K."/>
            <person name="Spirin V."/>
            <person name="Szebenyi C."/>
            <person name="Tomsovsky M."/>
            <person name="Tulloss R.E."/>
            <person name="Uehling J."/>
            <person name="Grigoriev I.V."/>
            <person name="Vagvolgyi C."/>
            <person name="Papp T."/>
            <person name="Martin F.M."/>
            <person name="Miettinen O."/>
            <person name="Hibbett D.S."/>
            <person name="Nagy L.G."/>
        </authorList>
    </citation>
    <scope>NUCLEOTIDE SEQUENCE [LARGE SCALE GENOMIC DNA]</scope>
    <source>
        <strain evidence="1 2">NL-1719</strain>
    </source>
</reference>
<evidence type="ECO:0000313" key="2">
    <source>
        <dbReference type="Proteomes" id="UP000308600"/>
    </source>
</evidence>
<dbReference type="EMBL" id="ML208348">
    <property type="protein sequence ID" value="TFK68594.1"/>
    <property type="molecule type" value="Genomic_DNA"/>
</dbReference>
<protein>
    <submittedName>
        <fullName evidence="1">Uncharacterized protein</fullName>
    </submittedName>
</protein>
<dbReference type="Proteomes" id="UP000308600">
    <property type="component" value="Unassembled WGS sequence"/>
</dbReference>
<sequence length="159" mass="17993">MTIQFGQTSMEHGNAKIQEELRLSGAVLADECKAPAAYRSSSSSFVFSLSEQSRSRRGTESRSMGSNSSRLQPPTGLNNSAQAELHQARKTMYDGFQTTSTGFRRVWADWMDRDGLDWIGNKPRRQARTGVEWNGFASFRTVFQRFGWDSNDYVGWQGF</sequence>
<accession>A0ACD3ATE0</accession>
<organism evidence="1 2">
    <name type="scientific">Pluteus cervinus</name>
    <dbReference type="NCBI Taxonomy" id="181527"/>
    <lineage>
        <taxon>Eukaryota</taxon>
        <taxon>Fungi</taxon>
        <taxon>Dikarya</taxon>
        <taxon>Basidiomycota</taxon>
        <taxon>Agaricomycotina</taxon>
        <taxon>Agaricomycetes</taxon>
        <taxon>Agaricomycetidae</taxon>
        <taxon>Agaricales</taxon>
        <taxon>Pluteineae</taxon>
        <taxon>Pluteaceae</taxon>
        <taxon>Pluteus</taxon>
    </lineage>
</organism>
<name>A0ACD3ATE0_9AGAR</name>